<sequence>MSEKSKRDLQYERKKKEREERLKRQREGDAGKEFPAEQQQFPPNNFNEVPPPSNNGFRGQVKKADNWEANEGFQQQNNVNQNFAPQTQIKQDINFVEPSRNFQQNFGQDQMIPVQNSFHANQQQQQGQQQEVNMRNNKKQFIQAQVVNQAIEVQNANMQMSNQQNEGQLEKQAINDQKMQKQQYNNILQQQMAEKQIQQERERQSKEMERQKMEEERKKLEMQKMQEQERERKEQYRLQLQEQMKMKEQSQQQQQIQNQQAIAPTFNQQQYNNQIPAQQFYGGMQFDNQPNNANQKQEYRQFLMNQMQNKNQNNNQQVDKKALLQQQMEIQNSQPPGFAQNQLPVNRTNFARKNINNMYNQPAAMPSMSQIQNQEGMPLNQYEQPNQISQQRQPIQPINYHHQQQNIASTPQLNQGFQEGFQNNSQQYNQHAQNVGAGQSIPSKQEGFQQNQSGFKQSNGDQVSAVRGNRNFMKAENADLGEVNRKQQQMLEYKRELEKQRQEQAMKKKQEEERIKREELEEEKRIQKEQEELKRKIDEETNQKKQQQENLQKENEQLREQKLKNKRQNDGFAANGSGAKIKAEENVVLPINFVSKQFLNDEKISEGIDPRASLMEFHRKKSNQNLAGQGSMVQTPQNNVMTPMSQQQQQQQQMFPNNMMQQPNPYMQQQMQQPPMMYGNQFMMGQYPPMPFAPQMAPMMMNPQLIQQQQFLAKQQADILPQLYELKLQMQQQQHQIDLIKSQANVAIDERNKAEQKYLELKKLYEQKQQEEKKYQQQLQDALSKYHPSNKPHQQLKKELDFITPTTQGEKYEAPSKYQFHADEIQTEAVKPFSNDQQNNKQKNQTFGNRIDSANLGAASQPQINIVKYQEPPSYSTNQQINKNNNNINNRLGTLNNIPTNNNIELDSNPKQFDDNLLAEKAKKEYEFKMHQYGMKSLVSNNKFIPLDILDQVKDSQITMSKLGNYGVNGSQINVQQQNHISAQNLNLNNNSGFARRPQSYNRSSNDLASKDNHLKYDIPSINSDIMKDIDKIMQKNNNMGDQFATQQSFYQQNPRQIKETNKINNENQNEGNSYNPQIGFNQNVYAQKPPSRVGSNQGMRRTGKEQNNPFGSAARGILGDSKAFEQQKQQKQINQSNTYKTNVEQEGYNLGSDFPDFSVNNKKGFSNGLGSKAKIEQNPSEANFQASELNFRASGMLKNDNNNITYNNNNTYNTNNFDIEKINQRNEERLKKLNQFNINTVNNETHNNTTTNNDQNQDVQDKLEQLLQRFNQINNVQ</sequence>
<feature type="compositionally biased region" description="Polar residues" evidence="2">
    <location>
        <begin position="1094"/>
        <end position="1111"/>
    </location>
</feature>
<dbReference type="HOGENOM" id="CLU_232709_0_0_1"/>
<dbReference type="eggNOG" id="KOG4308">
    <property type="taxonomic scope" value="Eukaryota"/>
</dbReference>
<gene>
    <name evidence="3" type="ORF">TTHERM_01293240</name>
</gene>
<name>Q22KZ3_TETTS</name>
<feature type="region of interest" description="Disordered" evidence="2">
    <location>
        <begin position="992"/>
        <end position="1012"/>
    </location>
</feature>
<dbReference type="InParanoid" id="Q22KZ3"/>
<feature type="region of interest" description="Disordered" evidence="2">
    <location>
        <begin position="1"/>
        <end position="75"/>
    </location>
</feature>
<evidence type="ECO:0000313" key="4">
    <source>
        <dbReference type="Proteomes" id="UP000009168"/>
    </source>
</evidence>
<feature type="region of interest" description="Disordered" evidence="2">
    <location>
        <begin position="1090"/>
        <end position="1111"/>
    </location>
</feature>
<organism evidence="3 4">
    <name type="scientific">Tetrahymena thermophila (strain SB210)</name>
    <dbReference type="NCBI Taxonomy" id="312017"/>
    <lineage>
        <taxon>Eukaryota</taxon>
        <taxon>Sar</taxon>
        <taxon>Alveolata</taxon>
        <taxon>Ciliophora</taxon>
        <taxon>Intramacronucleata</taxon>
        <taxon>Oligohymenophorea</taxon>
        <taxon>Hymenostomatida</taxon>
        <taxon>Tetrahymenina</taxon>
        <taxon>Tetrahymenidae</taxon>
        <taxon>Tetrahymena</taxon>
    </lineage>
</organism>
<feature type="coiled-coil region" evidence="1">
    <location>
        <begin position="737"/>
        <end position="785"/>
    </location>
</feature>
<accession>Q22KZ3</accession>
<feature type="compositionally biased region" description="Low complexity" evidence="2">
    <location>
        <begin position="36"/>
        <end position="48"/>
    </location>
</feature>
<feature type="compositionally biased region" description="Polar residues" evidence="2">
    <location>
        <begin position="992"/>
        <end position="1008"/>
    </location>
</feature>
<evidence type="ECO:0000313" key="3">
    <source>
        <dbReference type="EMBL" id="EAR85955.3"/>
    </source>
</evidence>
<dbReference type="GeneID" id="7845328"/>
<proteinExistence type="predicted"/>
<feature type="region of interest" description="Disordered" evidence="2">
    <location>
        <begin position="199"/>
        <end position="218"/>
    </location>
</feature>
<dbReference type="Proteomes" id="UP000009168">
    <property type="component" value="Unassembled WGS sequence"/>
</dbReference>
<feature type="region of interest" description="Disordered" evidence="2">
    <location>
        <begin position="432"/>
        <end position="463"/>
    </location>
</feature>
<dbReference type="RefSeq" id="XP_976550.3">
    <property type="nucleotide sequence ID" value="XM_971457.3"/>
</dbReference>
<evidence type="ECO:0000256" key="1">
    <source>
        <dbReference type="SAM" id="Coils"/>
    </source>
</evidence>
<dbReference type="EMBL" id="GG662866">
    <property type="protein sequence ID" value="EAR85955.3"/>
    <property type="molecule type" value="Genomic_DNA"/>
</dbReference>
<evidence type="ECO:0000256" key="2">
    <source>
        <dbReference type="SAM" id="MobiDB-lite"/>
    </source>
</evidence>
<feature type="compositionally biased region" description="Polar residues" evidence="2">
    <location>
        <begin position="432"/>
        <end position="462"/>
    </location>
</feature>
<dbReference type="KEGG" id="tet:TTHERM_01293240"/>
<keyword evidence="4" id="KW-1185">Reference proteome</keyword>
<feature type="region of interest" description="Disordered" evidence="2">
    <location>
        <begin position="496"/>
        <end position="522"/>
    </location>
</feature>
<dbReference type="AlphaFoldDB" id="Q22KZ3"/>
<feature type="compositionally biased region" description="Basic and acidic residues" evidence="2">
    <location>
        <begin position="1"/>
        <end position="35"/>
    </location>
</feature>
<keyword evidence="1" id="KW-0175">Coiled coil</keyword>
<protein>
    <submittedName>
        <fullName evidence="3">Uncharacterized protein</fullName>
    </submittedName>
</protein>
<reference evidence="4" key="1">
    <citation type="journal article" date="2006" name="PLoS Biol.">
        <title>Macronuclear genome sequence of the ciliate Tetrahymena thermophila, a model eukaryote.</title>
        <authorList>
            <person name="Eisen J.A."/>
            <person name="Coyne R.S."/>
            <person name="Wu M."/>
            <person name="Wu D."/>
            <person name="Thiagarajan M."/>
            <person name="Wortman J.R."/>
            <person name="Badger J.H."/>
            <person name="Ren Q."/>
            <person name="Amedeo P."/>
            <person name="Jones K.M."/>
            <person name="Tallon L.J."/>
            <person name="Delcher A.L."/>
            <person name="Salzberg S.L."/>
            <person name="Silva J.C."/>
            <person name="Haas B.J."/>
            <person name="Majoros W.H."/>
            <person name="Farzad M."/>
            <person name="Carlton J.M."/>
            <person name="Smith R.K. Jr."/>
            <person name="Garg J."/>
            <person name="Pearlman R.E."/>
            <person name="Karrer K.M."/>
            <person name="Sun L."/>
            <person name="Manning G."/>
            <person name="Elde N.C."/>
            <person name="Turkewitz A.P."/>
            <person name="Asai D.J."/>
            <person name="Wilkes D.E."/>
            <person name="Wang Y."/>
            <person name="Cai H."/>
            <person name="Collins K."/>
            <person name="Stewart B.A."/>
            <person name="Lee S.R."/>
            <person name="Wilamowska K."/>
            <person name="Weinberg Z."/>
            <person name="Ruzzo W.L."/>
            <person name="Wloga D."/>
            <person name="Gaertig J."/>
            <person name="Frankel J."/>
            <person name="Tsao C.-C."/>
            <person name="Gorovsky M.A."/>
            <person name="Keeling P.J."/>
            <person name="Waller R.F."/>
            <person name="Patron N.J."/>
            <person name="Cherry J.M."/>
            <person name="Stover N.A."/>
            <person name="Krieger C.J."/>
            <person name="del Toro C."/>
            <person name="Ryder H.F."/>
            <person name="Williamson S.C."/>
            <person name="Barbeau R.A."/>
            <person name="Hamilton E.P."/>
            <person name="Orias E."/>
        </authorList>
    </citation>
    <scope>NUCLEOTIDE SEQUENCE [LARGE SCALE GENOMIC DNA]</scope>
    <source>
        <strain evidence="4">SB210</strain>
    </source>
</reference>